<proteinExistence type="evidence at transcript level"/>
<sequence>MSNINFMSQDSPESDYIAEQTNFELSDYFTFNKWFEDDQASTIFGSVQNPVYRANEVVESGGTSSSQVEGPSNSEGANNESGRERKLVKERVAFKTKSEVEILDDGFKWRKYGKKMVKNSPNPRFSNNFNI</sequence>
<dbReference type="AlphaFoldDB" id="A0A8F1NNT8"/>
<keyword evidence="2" id="KW-0805">Transcription regulation</keyword>
<dbReference type="Gene3D" id="2.20.25.80">
    <property type="entry name" value="WRKY domain"/>
    <property type="match status" value="1"/>
</dbReference>
<dbReference type="SUPFAM" id="SSF118290">
    <property type="entry name" value="WRKY DNA-binding domain"/>
    <property type="match status" value="1"/>
</dbReference>
<evidence type="ECO:0000256" key="3">
    <source>
        <dbReference type="ARBA" id="ARBA00023125"/>
    </source>
</evidence>
<dbReference type="GO" id="GO:0003700">
    <property type="term" value="F:DNA-binding transcription factor activity"/>
    <property type="evidence" value="ECO:0007669"/>
    <property type="project" value="InterPro"/>
</dbReference>
<feature type="compositionally biased region" description="Polar residues" evidence="6">
    <location>
        <begin position="61"/>
        <end position="80"/>
    </location>
</feature>
<dbReference type="SMART" id="SM00774">
    <property type="entry name" value="WRKY"/>
    <property type="match status" value="1"/>
</dbReference>
<evidence type="ECO:0000256" key="6">
    <source>
        <dbReference type="SAM" id="MobiDB-lite"/>
    </source>
</evidence>
<dbReference type="EMBL" id="MW321457">
    <property type="protein sequence ID" value="QWQ79536.1"/>
    <property type="molecule type" value="mRNA"/>
</dbReference>
<evidence type="ECO:0000256" key="5">
    <source>
        <dbReference type="ARBA" id="ARBA00023242"/>
    </source>
</evidence>
<dbReference type="GO" id="GO:0005634">
    <property type="term" value="C:nucleus"/>
    <property type="evidence" value="ECO:0007669"/>
    <property type="project" value="UniProtKB-SubCell"/>
</dbReference>
<dbReference type="PANTHER" id="PTHR31221">
    <property type="entry name" value="WRKY TRANSCRIPTION FACTOR PROTEIN 1-RELATED"/>
    <property type="match status" value="1"/>
</dbReference>
<dbReference type="PANTHER" id="PTHR31221:SF112">
    <property type="entry name" value="WRKY TRANSCRIPTION FACTOR 50-RELATED"/>
    <property type="match status" value="1"/>
</dbReference>
<evidence type="ECO:0000259" key="7">
    <source>
        <dbReference type="PROSITE" id="PS50811"/>
    </source>
</evidence>
<dbReference type="InterPro" id="IPR044810">
    <property type="entry name" value="WRKY_plant"/>
</dbReference>
<dbReference type="GO" id="GO:0043565">
    <property type="term" value="F:sequence-specific DNA binding"/>
    <property type="evidence" value="ECO:0007669"/>
    <property type="project" value="InterPro"/>
</dbReference>
<reference evidence="8" key="1">
    <citation type="submission" date="2020-11" db="EMBL/GenBank/DDBJ databases">
        <authorList>
            <person name="Wang Y."/>
            <person name="Feng F."/>
        </authorList>
    </citation>
    <scope>NUCLEOTIDE SEQUENCE</scope>
</reference>
<dbReference type="Pfam" id="PF03106">
    <property type="entry name" value="WRKY"/>
    <property type="match status" value="1"/>
</dbReference>
<evidence type="ECO:0000256" key="4">
    <source>
        <dbReference type="ARBA" id="ARBA00023163"/>
    </source>
</evidence>
<comment type="subcellular location">
    <subcellularLocation>
        <location evidence="1">Nucleus</location>
    </subcellularLocation>
</comment>
<keyword evidence="5" id="KW-0539">Nucleus</keyword>
<dbReference type="InterPro" id="IPR036576">
    <property type="entry name" value="WRKY_dom_sf"/>
</dbReference>
<accession>A0A8F1NNT8</accession>
<dbReference type="PROSITE" id="PS50811">
    <property type="entry name" value="WRKY"/>
    <property type="match status" value="1"/>
</dbReference>
<keyword evidence="4" id="KW-0804">Transcription</keyword>
<keyword evidence="3" id="KW-0238">DNA-binding</keyword>
<organism evidence="8">
    <name type="scientific">Zanthoxylum armatum</name>
    <dbReference type="NCBI Taxonomy" id="67938"/>
    <lineage>
        <taxon>Eukaryota</taxon>
        <taxon>Viridiplantae</taxon>
        <taxon>Streptophyta</taxon>
        <taxon>Embryophyta</taxon>
        <taxon>Tracheophyta</taxon>
        <taxon>Spermatophyta</taxon>
        <taxon>Magnoliopsida</taxon>
        <taxon>eudicotyledons</taxon>
        <taxon>Gunneridae</taxon>
        <taxon>Pentapetalae</taxon>
        <taxon>rosids</taxon>
        <taxon>malvids</taxon>
        <taxon>Sapindales</taxon>
        <taxon>Rutaceae</taxon>
        <taxon>Zanthoxyloideae</taxon>
        <taxon>Zanthoxylum</taxon>
    </lineage>
</organism>
<feature type="domain" description="WRKY" evidence="7">
    <location>
        <begin position="98"/>
        <end position="124"/>
    </location>
</feature>
<evidence type="ECO:0000256" key="2">
    <source>
        <dbReference type="ARBA" id="ARBA00023015"/>
    </source>
</evidence>
<evidence type="ECO:0000256" key="1">
    <source>
        <dbReference type="ARBA" id="ARBA00004123"/>
    </source>
</evidence>
<name>A0A8F1NNT8_9ROSI</name>
<evidence type="ECO:0000313" key="8">
    <source>
        <dbReference type="EMBL" id="QWQ79536.1"/>
    </source>
</evidence>
<protein>
    <submittedName>
        <fullName evidence="8">WRKY transcription factor protein 18</fullName>
    </submittedName>
</protein>
<dbReference type="InterPro" id="IPR003657">
    <property type="entry name" value="WRKY_dom"/>
</dbReference>
<feature type="region of interest" description="Disordered" evidence="6">
    <location>
        <begin position="58"/>
        <end position="86"/>
    </location>
</feature>